<keyword evidence="5 8" id="KW-0812">Transmembrane</keyword>
<dbReference type="Proteomes" id="UP001302222">
    <property type="component" value="Unassembled WGS sequence"/>
</dbReference>
<name>A0ABU5SQZ0_9BACT</name>
<dbReference type="SUPFAM" id="SSF103473">
    <property type="entry name" value="MFS general substrate transporter"/>
    <property type="match status" value="1"/>
</dbReference>
<feature type="transmembrane region" description="Helical" evidence="8">
    <location>
        <begin position="392"/>
        <end position="410"/>
    </location>
</feature>
<dbReference type="NCBIfam" id="TIGR01272">
    <property type="entry name" value="gluP"/>
    <property type="match status" value="1"/>
</dbReference>
<keyword evidence="6 8" id="KW-1133">Transmembrane helix</keyword>
<evidence type="ECO:0000256" key="7">
    <source>
        <dbReference type="ARBA" id="ARBA00023136"/>
    </source>
</evidence>
<comment type="subcellular location">
    <subcellularLocation>
        <location evidence="2">Cell inner membrane</location>
        <topology evidence="2">Multi-pass membrane protein</topology>
    </subcellularLocation>
</comment>
<dbReference type="Gene3D" id="1.20.1250.20">
    <property type="entry name" value="MFS general substrate transporter like domains"/>
    <property type="match status" value="2"/>
</dbReference>
<dbReference type="InterPro" id="IPR036259">
    <property type="entry name" value="MFS_trans_sf"/>
</dbReference>
<keyword evidence="7 8" id="KW-0472">Membrane</keyword>
<feature type="transmembrane region" description="Helical" evidence="8">
    <location>
        <begin position="278"/>
        <end position="297"/>
    </location>
</feature>
<feature type="domain" description="Major facilitator superfamily (MFS) profile" evidence="9">
    <location>
        <begin position="10"/>
        <end position="415"/>
    </location>
</feature>
<comment type="similarity">
    <text evidence="3">Belongs to the major facilitator superfamily. FHS transporter (TC 2.A.1.7) family.</text>
</comment>
<dbReference type="Pfam" id="PF07690">
    <property type="entry name" value="MFS_1"/>
    <property type="match status" value="1"/>
</dbReference>
<feature type="transmembrane region" description="Helical" evidence="8">
    <location>
        <begin position="364"/>
        <end position="380"/>
    </location>
</feature>
<proteinExistence type="inferred from homology"/>
<dbReference type="InterPro" id="IPR020846">
    <property type="entry name" value="MFS_dom"/>
</dbReference>
<evidence type="ECO:0000256" key="8">
    <source>
        <dbReference type="SAM" id="Phobius"/>
    </source>
</evidence>
<comment type="caution">
    <text evidence="10">The sequence shown here is derived from an EMBL/GenBank/DDBJ whole genome shotgun (WGS) entry which is preliminary data.</text>
</comment>
<feature type="transmembrane region" description="Helical" evidence="8">
    <location>
        <begin position="331"/>
        <end position="352"/>
    </location>
</feature>
<feature type="transmembrane region" description="Helical" evidence="8">
    <location>
        <begin position="191"/>
        <end position="209"/>
    </location>
</feature>
<keyword evidence="4" id="KW-1003">Cell membrane</keyword>
<keyword evidence="11" id="KW-1185">Reference proteome</keyword>
<dbReference type="RefSeq" id="WP_323689446.1">
    <property type="nucleotide sequence ID" value="NZ_JAYGIM010000020.1"/>
</dbReference>
<comment type="function">
    <text evidence="1">Intake of glucose and galactose.</text>
</comment>
<feature type="transmembrane region" description="Helical" evidence="8">
    <location>
        <begin position="138"/>
        <end position="161"/>
    </location>
</feature>
<dbReference type="PANTHER" id="PTHR43702:SF12">
    <property type="entry name" value="N-ACETYL GLUCOSAMINE TRANSPORTER NAGP"/>
    <property type="match status" value="1"/>
</dbReference>
<evidence type="ECO:0000313" key="11">
    <source>
        <dbReference type="Proteomes" id="UP001302222"/>
    </source>
</evidence>
<evidence type="ECO:0000256" key="3">
    <source>
        <dbReference type="ARBA" id="ARBA00009120"/>
    </source>
</evidence>
<feature type="transmembrane region" description="Helical" evidence="8">
    <location>
        <begin position="76"/>
        <end position="94"/>
    </location>
</feature>
<organism evidence="10 11">
    <name type="scientific">Arcicella lustrica</name>
    <dbReference type="NCBI Taxonomy" id="2984196"/>
    <lineage>
        <taxon>Bacteria</taxon>
        <taxon>Pseudomonadati</taxon>
        <taxon>Bacteroidota</taxon>
        <taxon>Cytophagia</taxon>
        <taxon>Cytophagales</taxon>
        <taxon>Flectobacillaceae</taxon>
        <taxon>Arcicella</taxon>
    </lineage>
</organism>
<evidence type="ECO:0000313" key="10">
    <source>
        <dbReference type="EMBL" id="MEA5429324.1"/>
    </source>
</evidence>
<dbReference type="InterPro" id="IPR011701">
    <property type="entry name" value="MFS"/>
</dbReference>
<feature type="transmembrane region" description="Helical" evidence="8">
    <location>
        <begin position="47"/>
        <end position="69"/>
    </location>
</feature>
<accession>A0ABU5SQZ0</accession>
<sequence length="416" mass="44436">MTKSKSFFSPIVIIGMLFFIFGFITWLNGTLIPFLKIACELEYAQALLVTFAFYIAYVFLAIPSSMILTKVGFKNGMAWGLVVMAIGAIIFVPAAQSRSFALFLTGLFIQGAGISLLQTASNPYISILGPIESAAQRISIMGVCNKIAGALSPLILGAIILDGASDIETQLKTSLAAEKEVLLNELAGRVIVPYIVMAIALVLLAFLIYKSSLPEIDTSKEETDTASEVGEKSVLQHANLVFGILAIFCCVGVEVIAGDTIGQYGSSLGISLDVSKNFTSLTLIAMLVGYFVGIVAIPKFISQNKALMYCGIIGSIFTLGIVFTAGFTSVAFVAMLGLANALMWPAIFPLAIKGLGKKTEFGSALLIMGIGGGAILPYFYGKLAESFGIQEAYLILIPCYLYILFFATIGHKKQSW</sequence>
<dbReference type="PROSITE" id="PS50850">
    <property type="entry name" value="MFS"/>
    <property type="match status" value="1"/>
</dbReference>
<dbReference type="InterPro" id="IPR005964">
    <property type="entry name" value="Glc/Gal_transptr_bac"/>
</dbReference>
<feature type="transmembrane region" description="Helical" evidence="8">
    <location>
        <begin position="306"/>
        <end position="325"/>
    </location>
</feature>
<protein>
    <submittedName>
        <fullName evidence="10">Sugar MFS transporter</fullName>
    </submittedName>
</protein>
<evidence type="ECO:0000259" key="9">
    <source>
        <dbReference type="PROSITE" id="PS50850"/>
    </source>
</evidence>
<gene>
    <name evidence="10" type="ORF">VB798_22215</name>
</gene>
<evidence type="ECO:0000256" key="1">
    <source>
        <dbReference type="ARBA" id="ARBA00003321"/>
    </source>
</evidence>
<dbReference type="EMBL" id="JAYGIM010000020">
    <property type="protein sequence ID" value="MEA5429324.1"/>
    <property type="molecule type" value="Genomic_DNA"/>
</dbReference>
<evidence type="ECO:0000256" key="2">
    <source>
        <dbReference type="ARBA" id="ARBA00004429"/>
    </source>
</evidence>
<evidence type="ECO:0000256" key="5">
    <source>
        <dbReference type="ARBA" id="ARBA00022692"/>
    </source>
</evidence>
<evidence type="ECO:0000256" key="4">
    <source>
        <dbReference type="ARBA" id="ARBA00022475"/>
    </source>
</evidence>
<feature type="transmembrane region" description="Helical" evidence="8">
    <location>
        <begin position="7"/>
        <end position="27"/>
    </location>
</feature>
<dbReference type="InterPro" id="IPR050375">
    <property type="entry name" value="MFS_TsgA-like"/>
</dbReference>
<feature type="transmembrane region" description="Helical" evidence="8">
    <location>
        <begin position="240"/>
        <end position="258"/>
    </location>
</feature>
<dbReference type="PANTHER" id="PTHR43702">
    <property type="entry name" value="L-FUCOSE-PROTON SYMPORTER"/>
    <property type="match status" value="1"/>
</dbReference>
<dbReference type="CDD" id="cd17394">
    <property type="entry name" value="MFS_FucP_like"/>
    <property type="match status" value="1"/>
</dbReference>
<evidence type="ECO:0000256" key="6">
    <source>
        <dbReference type="ARBA" id="ARBA00022989"/>
    </source>
</evidence>
<reference evidence="10 11" key="1">
    <citation type="submission" date="2023-12" db="EMBL/GenBank/DDBJ databases">
        <title>Novel species of the genus Arcicella isolated from rivers.</title>
        <authorList>
            <person name="Lu H."/>
        </authorList>
    </citation>
    <scope>NUCLEOTIDE SEQUENCE [LARGE SCALE GENOMIC DNA]</scope>
    <source>
        <strain evidence="10 11">DC25W</strain>
    </source>
</reference>